<evidence type="ECO:0000259" key="6">
    <source>
        <dbReference type="PROSITE" id="PS50850"/>
    </source>
</evidence>
<feature type="domain" description="Major facilitator superfamily (MFS) profile" evidence="6">
    <location>
        <begin position="4"/>
        <end position="441"/>
    </location>
</feature>
<dbReference type="InterPro" id="IPR005828">
    <property type="entry name" value="MFS_sugar_transport-like"/>
</dbReference>
<dbReference type="SUPFAM" id="SSF103473">
    <property type="entry name" value="MFS general substrate transporter"/>
    <property type="match status" value="1"/>
</dbReference>
<dbReference type="WBParaSite" id="PgR070_g052_t03">
    <property type="protein sequence ID" value="PgR070_g052_t03"/>
    <property type="gene ID" value="PgR070_g052"/>
</dbReference>
<dbReference type="PANTHER" id="PTHR24064">
    <property type="entry name" value="SOLUTE CARRIER FAMILY 22 MEMBER"/>
    <property type="match status" value="1"/>
</dbReference>
<reference evidence="8" key="1">
    <citation type="submission" date="2022-11" db="UniProtKB">
        <authorList>
            <consortium name="WormBaseParasite"/>
        </authorList>
    </citation>
    <scope>IDENTIFICATION</scope>
</reference>
<proteinExistence type="predicted"/>
<evidence type="ECO:0000256" key="3">
    <source>
        <dbReference type="ARBA" id="ARBA00022989"/>
    </source>
</evidence>
<feature type="transmembrane region" description="Helical" evidence="5">
    <location>
        <begin position="142"/>
        <end position="163"/>
    </location>
</feature>
<evidence type="ECO:0000256" key="4">
    <source>
        <dbReference type="ARBA" id="ARBA00023136"/>
    </source>
</evidence>
<keyword evidence="3 5" id="KW-1133">Transmembrane helix</keyword>
<dbReference type="PROSITE" id="PS50850">
    <property type="entry name" value="MFS"/>
    <property type="match status" value="1"/>
</dbReference>
<dbReference type="GO" id="GO:0016020">
    <property type="term" value="C:membrane"/>
    <property type="evidence" value="ECO:0007669"/>
    <property type="project" value="UniProtKB-SubCell"/>
</dbReference>
<name>A0A915BYH0_PARUN</name>
<feature type="transmembrane region" description="Helical" evidence="5">
    <location>
        <begin position="169"/>
        <end position="189"/>
    </location>
</feature>
<keyword evidence="7" id="KW-1185">Reference proteome</keyword>
<evidence type="ECO:0000313" key="7">
    <source>
        <dbReference type="Proteomes" id="UP000887569"/>
    </source>
</evidence>
<dbReference type="AlphaFoldDB" id="A0A915BYH0"/>
<organism evidence="7 8">
    <name type="scientific">Parascaris univalens</name>
    <name type="common">Nematode worm</name>
    <dbReference type="NCBI Taxonomy" id="6257"/>
    <lineage>
        <taxon>Eukaryota</taxon>
        <taxon>Metazoa</taxon>
        <taxon>Ecdysozoa</taxon>
        <taxon>Nematoda</taxon>
        <taxon>Chromadorea</taxon>
        <taxon>Rhabditida</taxon>
        <taxon>Spirurina</taxon>
        <taxon>Ascaridomorpha</taxon>
        <taxon>Ascaridoidea</taxon>
        <taxon>Ascarididae</taxon>
        <taxon>Parascaris</taxon>
    </lineage>
</organism>
<evidence type="ECO:0000313" key="8">
    <source>
        <dbReference type="WBParaSite" id="PgR070_g052_t03"/>
    </source>
</evidence>
<keyword evidence="4 5" id="KW-0472">Membrane</keyword>
<feature type="transmembrane region" description="Helical" evidence="5">
    <location>
        <begin position="55"/>
        <end position="74"/>
    </location>
</feature>
<keyword evidence="2 5" id="KW-0812">Transmembrane</keyword>
<dbReference type="Proteomes" id="UP000887569">
    <property type="component" value="Unplaced"/>
</dbReference>
<dbReference type="InterPro" id="IPR036259">
    <property type="entry name" value="MFS_trans_sf"/>
</dbReference>
<feature type="transmembrane region" description="Helical" evidence="5">
    <location>
        <begin position="300"/>
        <end position="319"/>
    </location>
</feature>
<protein>
    <submittedName>
        <fullName evidence="8">Major facilitator superfamily (MFS) profile domain-containing protein</fullName>
    </submittedName>
</protein>
<dbReference type="GO" id="GO:0022857">
    <property type="term" value="F:transmembrane transporter activity"/>
    <property type="evidence" value="ECO:0007669"/>
    <property type="project" value="InterPro"/>
</dbReference>
<evidence type="ECO:0000256" key="1">
    <source>
        <dbReference type="ARBA" id="ARBA00004141"/>
    </source>
</evidence>
<feature type="transmembrane region" description="Helical" evidence="5">
    <location>
        <begin position="109"/>
        <end position="130"/>
    </location>
</feature>
<feature type="transmembrane region" description="Helical" evidence="5">
    <location>
        <begin position="419"/>
        <end position="437"/>
    </location>
</feature>
<feature type="transmembrane region" description="Helical" evidence="5">
    <location>
        <begin position="259"/>
        <end position="280"/>
    </location>
</feature>
<dbReference type="Pfam" id="PF00083">
    <property type="entry name" value="Sugar_tr"/>
    <property type="match status" value="1"/>
</dbReference>
<feature type="transmembrane region" description="Helical" evidence="5">
    <location>
        <begin position="395"/>
        <end position="413"/>
    </location>
</feature>
<feature type="transmembrane region" description="Helical" evidence="5">
    <location>
        <begin position="357"/>
        <end position="375"/>
    </location>
</feature>
<feature type="transmembrane region" description="Helical" evidence="5">
    <location>
        <begin position="86"/>
        <end position="103"/>
    </location>
</feature>
<dbReference type="InterPro" id="IPR020846">
    <property type="entry name" value="MFS_dom"/>
</dbReference>
<accession>A0A915BYH0</accession>
<comment type="subcellular location">
    <subcellularLocation>
        <location evidence="1">Membrane</location>
        <topology evidence="1">Multi-pass membrane protein</topology>
    </subcellularLocation>
</comment>
<evidence type="ECO:0000256" key="2">
    <source>
        <dbReference type="ARBA" id="ARBA00022692"/>
    </source>
</evidence>
<evidence type="ECO:0000256" key="5">
    <source>
        <dbReference type="SAM" id="Phobius"/>
    </source>
</evidence>
<dbReference type="Gene3D" id="1.20.1250.20">
    <property type="entry name" value="MFS general substrate transporter like domains"/>
    <property type="match status" value="1"/>
</dbReference>
<feature type="transmembrane region" description="Helical" evidence="5">
    <location>
        <begin position="326"/>
        <end position="345"/>
    </location>
</feature>
<sequence length="455" mass="50117">MMSNMVFMIFGGAQPKVDCQLYTSNISLFHSKSVIEHEFASIAVEFNLICDQKVWTAYATSLQMIGVIVGAFINGQLSDSFGRRKVLVVNLCALASVCAMSAFSPNFRVFLLFRFIIGCFVGGVNTVWAVFIIENLPRAHRFWLCTLITWAPNYVVLAFIAYITAEWRILAFICALLSLPGILLLIFVIHESPHYLLQKGRLKEAIDVLTAITSWNNEPISSREIAELVAWEASKKNTAKTAITIKQNTYLDLYRTRTLAVHTIVTSFGFVAANCVTYSLVFNLSIIEGSLYVNTALSGALRYAIGIAIAVIDYTCVCAGRKIIHVGSVAVIVACLGGIVSLLHYELADIHGNLIRMFTLTSFGMTGSIFTQLSLISAELFPTPLRNLANAHGNVFSRVGSVVAPSIFELAIISPSAPYLLLTFISVIEILAILWGIPETKNKHLSDVTCERDYE</sequence>